<dbReference type="EMBL" id="JACEIK010002618">
    <property type="protein sequence ID" value="MCD9638104.1"/>
    <property type="molecule type" value="Genomic_DNA"/>
</dbReference>
<evidence type="ECO:0000313" key="3">
    <source>
        <dbReference type="Proteomes" id="UP000823775"/>
    </source>
</evidence>
<organism evidence="2 3">
    <name type="scientific">Datura stramonium</name>
    <name type="common">Jimsonweed</name>
    <name type="synonym">Common thornapple</name>
    <dbReference type="NCBI Taxonomy" id="4076"/>
    <lineage>
        <taxon>Eukaryota</taxon>
        <taxon>Viridiplantae</taxon>
        <taxon>Streptophyta</taxon>
        <taxon>Embryophyta</taxon>
        <taxon>Tracheophyta</taxon>
        <taxon>Spermatophyta</taxon>
        <taxon>Magnoliopsida</taxon>
        <taxon>eudicotyledons</taxon>
        <taxon>Gunneridae</taxon>
        <taxon>Pentapetalae</taxon>
        <taxon>asterids</taxon>
        <taxon>lamiids</taxon>
        <taxon>Solanales</taxon>
        <taxon>Solanaceae</taxon>
        <taxon>Solanoideae</taxon>
        <taxon>Datureae</taxon>
        <taxon>Datura</taxon>
    </lineage>
</organism>
<comment type="caution">
    <text evidence="2">The sequence shown here is derived from an EMBL/GenBank/DDBJ whole genome shotgun (WGS) entry which is preliminary data.</text>
</comment>
<feature type="region of interest" description="Disordered" evidence="1">
    <location>
        <begin position="1"/>
        <end position="26"/>
    </location>
</feature>
<reference evidence="2 3" key="1">
    <citation type="journal article" date="2021" name="BMC Genomics">
        <title>Datura genome reveals duplications of psychoactive alkaloid biosynthetic genes and high mutation rate following tissue culture.</title>
        <authorList>
            <person name="Rajewski A."/>
            <person name="Carter-House D."/>
            <person name="Stajich J."/>
            <person name="Litt A."/>
        </authorList>
    </citation>
    <scope>NUCLEOTIDE SEQUENCE [LARGE SCALE GENOMIC DNA]</scope>
    <source>
        <strain evidence="2">AR-01</strain>
    </source>
</reference>
<gene>
    <name evidence="2" type="ORF">HAX54_021814</name>
</gene>
<sequence>MFKSCLSCPKPPEPLGSQHEPHQQVPKATYEPMVLETARQVASYPASSTPMPYDQVKNQCEALVTESPTKSAISPPTSITTTPNSTTYCCNISHFKIHTSTMNRHVEQAEEVEADQDMRLPRRHAQYDKIQIQNIQIIKGVG</sequence>
<dbReference type="Proteomes" id="UP000823775">
    <property type="component" value="Unassembled WGS sequence"/>
</dbReference>
<accession>A0ABS8UUG8</accession>
<name>A0ABS8UUG8_DATST</name>
<protein>
    <submittedName>
        <fullName evidence="2">Uncharacterized protein</fullName>
    </submittedName>
</protein>
<proteinExistence type="predicted"/>
<keyword evidence="3" id="KW-1185">Reference proteome</keyword>
<evidence type="ECO:0000313" key="2">
    <source>
        <dbReference type="EMBL" id="MCD9638104.1"/>
    </source>
</evidence>
<evidence type="ECO:0000256" key="1">
    <source>
        <dbReference type="SAM" id="MobiDB-lite"/>
    </source>
</evidence>